<dbReference type="EMBL" id="SSTD01013124">
    <property type="protein sequence ID" value="TYK07629.1"/>
    <property type="molecule type" value="Genomic_DNA"/>
</dbReference>
<gene>
    <name evidence="3" type="ORF">E5676_scaffold105G00280</name>
    <name evidence="2" type="ORF">E6C27_scaffold13G00410</name>
</gene>
<evidence type="ECO:0000313" key="5">
    <source>
        <dbReference type="Proteomes" id="UP000321947"/>
    </source>
</evidence>
<evidence type="ECO:0000256" key="1">
    <source>
        <dbReference type="SAM" id="MobiDB-lite"/>
    </source>
</evidence>
<feature type="region of interest" description="Disordered" evidence="1">
    <location>
        <begin position="284"/>
        <end position="364"/>
    </location>
</feature>
<evidence type="ECO:0000313" key="3">
    <source>
        <dbReference type="EMBL" id="TYK07629.1"/>
    </source>
</evidence>
<feature type="compositionally biased region" description="Polar residues" evidence="1">
    <location>
        <begin position="285"/>
        <end position="302"/>
    </location>
</feature>
<dbReference type="Proteomes" id="UP000321393">
    <property type="component" value="Unassembled WGS sequence"/>
</dbReference>
<name>A0A5A7U8G4_CUCMM</name>
<dbReference type="Proteomes" id="UP000321947">
    <property type="component" value="Unassembled WGS sequence"/>
</dbReference>
<comment type="caution">
    <text evidence="2">The sequence shown here is derived from an EMBL/GenBank/DDBJ whole genome shotgun (WGS) entry which is preliminary data.</text>
</comment>
<evidence type="ECO:0000313" key="4">
    <source>
        <dbReference type="Proteomes" id="UP000321393"/>
    </source>
</evidence>
<sequence length="364" mass="41483">MHEQSRTNKTARQKQPYNHSSGLKAFLQRQYELADKRGEPIDCTMSSFPSDFNETDAMFLEFVEDLYNPVGGTAQLFMTPIPRRHAQSRLLEFERYVHTNGRISMSIAFNMEKPILPHVVRFSQALGMCVRKTFPVCYLRFVEHQMLSTFKEFRGDCHRTFVSQAAEDAHNQIMELQSQPTLEGSEPLSRDEICEIVLGRRSSYSKGLCWGPKLKNLVRPPPCRHLHLSVAPISRPFFKPQTCGCVSHITHGDASPVVASVISRSRCIESATVQQRHRRHLLCWSSPSTDRQQAQPESTRQQPPEPRVRVAPPTSRKSRAELHKLSRVWSLPEPNRTRVLSRADQPAPSSSRAANRFLPSSRAS</sequence>
<dbReference type="AlphaFoldDB" id="A0A5A7U8G4"/>
<reference evidence="4 5" key="1">
    <citation type="submission" date="2019-08" db="EMBL/GenBank/DDBJ databases">
        <title>Draft genome sequences of two oriental melons (Cucumis melo L. var makuwa).</title>
        <authorList>
            <person name="Kwon S.-Y."/>
        </authorList>
    </citation>
    <scope>NUCLEOTIDE SEQUENCE [LARGE SCALE GENOMIC DNA]</scope>
    <source>
        <strain evidence="5">cv. Chang Bougi</strain>
        <strain evidence="4">cv. SW 3</strain>
        <tissue evidence="2">Leaf</tissue>
    </source>
</reference>
<dbReference type="EMBL" id="SSTE01011953">
    <property type="protein sequence ID" value="KAA0049891.1"/>
    <property type="molecule type" value="Genomic_DNA"/>
</dbReference>
<dbReference type="OrthoDB" id="1921870at2759"/>
<protein>
    <submittedName>
        <fullName evidence="2">CACTA en-spm transposon protein</fullName>
    </submittedName>
</protein>
<evidence type="ECO:0000313" key="2">
    <source>
        <dbReference type="EMBL" id="KAA0049891.1"/>
    </source>
</evidence>
<proteinExistence type="predicted"/>
<organism evidence="2 4">
    <name type="scientific">Cucumis melo var. makuwa</name>
    <name type="common">Oriental melon</name>
    <dbReference type="NCBI Taxonomy" id="1194695"/>
    <lineage>
        <taxon>Eukaryota</taxon>
        <taxon>Viridiplantae</taxon>
        <taxon>Streptophyta</taxon>
        <taxon>Embryophyta</taxon>
        <taxon>Tracheophyta</taxon>
        <taxon>Spermatophyta</taxon>
        <taxon>Magnoliopsida</taxon>
        <taxon>eudicotyledons</taxon>
        <taxon>Gunneridae</taxon>
        <taxon>Pentapetalae</taxon>
        <taxon>rosids</taxon>
        <taxon>fabids</taxon>
        <taxon>Cucurbitales</taxon>
        <taxon>Cucurbitaceae</taxon>
        <taxon>Benincaseae</taxon>
        <taxon>Cucumis</taxon>
    </lineage>
</organism>
<accession>A0A5A7U8G4</accession>